<dbReference type="GO" id="GO:0016020">
    <property type="term" value="C:membrane"/>
    <property type="evidence" value="ECO:0007669"/>
    <property type="project" value="InterPro"/>
</dbReference>
<dbReference type="RefSeq" id="WP_117326857.1">
    <property type="nucleotide sequence ID" value="NZ_QVTE01000031.1"/>
</dbReference>
<dbReference type="Proteomes" id="UP000264541">
    <property type="component" value="Unassembled WGS sequence"/>
</dbReference>
<feature type="transmembrane region" description="Helical" evidence="1">
    <location>
        <begin position="64"/>
        <end position="82"/>
    </location>
</feature>
<dbReference type="AlphaFoldDB" id="A0A372LNC0"/>
<dbReference type="OrthoDB" id="2448479at2"/>
<organism evidence="2 3">
    <name type="scientific">Peribacillus saganii</name>
    <dbReference type="NCBI Taxonomy" id="2303992"/>
    <lineage>
        <taxon>Bacteria</taxon>
        <taxon>Bacillati</taxon>
        <taxon>Bacillota</taxon>
        <taxon>Bacilli</taxon>
        <taxon>Bacillales</taxon>
        <taxon>Bacillaceae</taxon>
        <taxon>Peribacillus</taxon>
    </lineage>
</organism>
<feature type="transmembrane region" description="Helical" evidence="1">
    <location>
        <begin position="139"/>
        <end position="158"/>
    </location>
</feature>
<name>A0A372LNC0_9BACI</name>
<keyword evidence="3" id="KW-1185">Reference proteome</keyword>
<proteinExistence type="predicted"/>
<feature type="transmembrane region" description="Helical" evidence="1">
    <location>
        <begin position="21"/>
        <end position="44"/>
    </location>
</feature>
<feature type="transmembrane region" description="Helical" evidence="1">
    <location>
        <begin position="103"/>
        <end position="127"/>
    </location>
</feature>
<protein>
    <submittedName>
        <fullName evidence="2">Uncharacterized protein</fullName>
    </submittedName>
</protein>
<keyword evidence="1" id="KW-0812">Transmembrane</keyword>
<sequence length="380" mass="43741">MKDYQIFGDRLVREWRFQYGVIKSIADWTIMLYLLIPGAAIGFMIYRSWWINPPAWSLEMPVEVYYIVLLLITFLGQYRTFTEEADKVFMAKHRLLFTGMKRWAYLYSVISQALGVAAAVLIMLPLLLKIHQFSIYETVSAAAFFIGLRLLISAIKVHISDIGSVWNRKLASFTMFSAAANLSVLILWEPSWLIFIEALIVGAASVFLYYPRTTKLGYIDDEVALERKQRVKYINLIFTMSNDIENSKIITRKKPLLYRNSKRMFKKRTPINGYKELFFKLFIRDFGTLASYYQIVAVTVAAIVILPPLLLKLPVAIGLLIVLYLWLLNIWDKLTLANPLTRKYQYDEAFLKARNQAAGVLMLPAVLVAGAVFCAVLIYF</sequence>
<dbReference type="EMBL" id="QVTE01000031">
    <property type="protein sequence ID" value="RFU68717.1"/>
    <property type="molecule type" value="Genomic_DNA"/>
</dbReference>
<feature type="transmembrane region" description="Helical" evidence="1">
    <location>
        <begin position="290"/>
        <end position="310"/>
    </location>
</feature>
<dbReference type="InterPro" id="IPR010288">
    <property type="entry name" value="EcsB_ABC"/>
</dbReference>
<evidence type="ECO:0000313" key="3">
    <source>
        <dbReference type="Proteomes" id="UP000264541"/>
    </source>
</evidence>
<evidence type="ECO:0000313" key="2">
    <source>
        <dbReference type="EMBL" id="RFU68717.1"/>
    </source>
</evidence>
<accession>A0A372LNC0</accession>
<gene>
    <name evidence="2" type="ORF">D0469_11305</name>
</gene>
<dbReference type="Pfam" id="PF05975">
    <property type="entry name" value="EcsB"/>
    <property type="match status" value="1"/>
</dbReference>
<reference evidence="2 3" key="1">
    <citation type="submission" date="2018-08" db="EMBL/GenBank/DDBJ databases">
        <title>Bacillus chawlae sp. nov., Bacillus glennii sp. nov., and Bacillus saganii sp. nov. Isolated from the Vehicle Assembly Building at Kennedy Space Center where the Viking Spacecraft were Assembled.</title>
        <authorList>
            <person name="Seuylemezian A."/>
            <person name="Vaishampayan P."/>
        </authorList>
    </citation>
    <scope>NUCLEOTIDE SEQUENCE [LARGE SCALE GENOMIC DNA]</scope>
    <source>
        <strain evidence="2 3">V47-23a</strain>
    </source>
</reference>
<feature type="transmembrane region" description="Helical" evidence="1">
    <location>
        <begin position="170"/>
        <end position="188"/>
    </location>
</feature>
<keyword evidence="1" id="KW-1133">Transmembrane helix</keyword>
<feature type="transmembrane region" description="Helical" evidence="1">
    <location>
        <begin position="194"/>
        <end position="210"/>
    </location>
</feature>
<keyword evidence="1" id="KW-0472">Membrane</keyword>
<feature type="transmembrane region" description="Helical" evidence="1">
    <location>
        <begin position="357"/>
        <end position="379"/>
    </location>
</feature>
<feature type="transmembrane region" description="Helical" evidence="1">
    <location>
        <begin position="316"/>
        <end position="336"/>
    </location>
</feature>
<evidence type="ECO:0000256" key="1">
    <source>
        <dbReference type="SAM" id="Phobius"/>
    </source>
</evidence>
<comment type="caution">
    <text evidence="2">The sequence shown here is derived from an EMBL/GenBank/DDBJ whole genome shotgun (WGS) entry which is preliminary data.</text>
</comment>